<dbReference type="Proteomes" id="UP000828390">
    <property type="component" value="Unassembled WGS sequence"/>
</dbReference>
<proteinExistence type="predicted"/>
<accession>A0A9D3YIT0</accession>
<comment type="caution">
    <text evidence="1">The sequence shown here is derived from an EMBL/GenBank/DDBJ whole genome shotgun (WGS) entry which is preliminary data.</text>
</comment>
<keyword evidence="2" id="KW-1185">Reference proteome</keyword>
<gene>
    <name evidence="1" type="ORF">DPMN_076501</name>
</gene>
<dbReference type="AlphaFoldDB" id="A0A9D3YIT0"/>
<evidence type="ECO:0000313" key="1">
    <source>
        <dbReference type="EMBL" id="KAH3701512.1"/>
    </source>
</evidence>
<name>A0A9D3YIT0_DREPO</name>
<protein>
    <submittedName>
        <fullName evidence="1">Uncharacterized protein</fullName>
    </submittedName>
</protein>
<sequence length="76" mass="8525">MARIGPVTTTNPIREDLKSRLSRGCEVTPERTKTCRTWLALWATHAKVQCVRLRVTASGESGRPKVRNLLARIGPR</sequence>
<reference evidence="1" key="2">
    <citation type="submission" date="2020-11" db="EMBL/GenBank/DDBJ databases">
        <authorList>
            <person name="McCartney M.A."/>
            <person name="Auch B."/>
            <person name="Kono T."/>
            <person name="Mallez S."/>
            <person name="Becker A."/>
            <person name="Gohl D.M."/>
            <person name="Silverstein K.A.T."/>
            <person name="Koren S."/>
            <person name="Bechman K.B."/>
            <person name="Herman A."/>
            <person name="Abrahante J.E."/>
            <person name="Garbe J."/>
        </authorList>
    </citation>
    <scope>NUCLEOTIDE SEQUENCE</scope>
    <source>
        <strain evidence="1">Duluth1</strain>
        <tissue evidence="1">Whole animal</tissue>
    </source>
</reference>
<reference evidence="1" key="1">
    <citation type="journal article" date="2019" name="bioRxiv">
        <title>The Genome of the Zebra Mussel, Dreissena polymorpha: A Resource for Invasive Species Research.</title>
        <authorList>
            <person name="McCartney M.A."/>
            <person name="Auch B."/>
            <person name="Kono T."/>
            <person name="Mallez S."/>
            <person name="Zhang Y."/>
            <person name="Obille A."/>
            <person name="Becker A."/>
            <person name="Abrahante J.E."/>
            <person name="Garbe J."/>
            <person name="Badalamenti J.P."/>
            <person name="Herman A."/>
            <person name="Mangelson H."/>
            <person name="Liachko I."/>
            <person name="Sullivan S."/>
            <person name="Sone E.D."/>
            <person name="Koren S."/>
            <person name="Silverstein K.A.T."/>
            <person name="Beckman K.B."/>
            <person name="Gohl D.M."/>
        </authorList>
    </citation>
    <scope>NUCLEOTIDE SEQUENCE</scope>
    <source>
        <strain evidence="1">Duluth1</strain>
        <tissue evidence="1">Whole animal</tissue>
    </source>
</reference>
<dbReference type="EMBL" id="JAIWYP010000015">
    <property type="protein sequence ID" value="KAH3701512.1"/>
    <property type="molecule type" value="Genomic_DNA"/>
</dbReference>
<evidence type="ECO:0000313" key="2">
    <source>
        <dbReference type="Proteomes" id="UP000828390"/>
    </source>
</evidence>
<organism evidence="1 2">
    <name type="scientific">Dreissena polymorpha</name>
    <name type="common">Zebra mussel</name>
    <name type="synonym">Mytilus polymorpha</name>
    <dbReference type="NCBI Taxonomy" id="45954"/>
    <lineage>
        <taxon>Eukaryota</taxon>
        <taxon>Metazoa</taxon>
        <taxon>Spiralia</taxon>
        <taxon>Lophotrochozoa</taxon>
        <taxon>Mollusca</taxon>
        <taxon>Bivalvia</taxon>
        <taxon>Autobranchia</taxon>
        <taxon>Heteroconchia</taxon>
        <taxon>Euheterodonta</taxon>
        <taxon>Imparidentia</taxon>
        <taxon>Neoheterodontei</taxon>
        <taxon>Myida</taxon>
        <taxon>Dreissenoidea</taxon>
        <taxon>Dreissenidae</taxon>
        <taxon>Dreissena</taxon>
    </lineage>
</organism>